<evidence type="ECO:0000313" key="1">
    <source>
        <dbReference type="EMBL" id="GGH21370.1"/>
    </source>
</evidence>
<evidence type="ECO:0008006" key="3">
    <source>
        <dbReference type="Google" id="ProtNLM"/>
    </source>
</evidence>
<gene>
    <name evidence="1" type="ORF">GCM10007036_25600</name>
</gene>
<comment type="caution">
    <text evidence="1">The sequence shown here is derived from an EMBL/GenBank/DDBJ whole genome shotgun (WGS) entry which is preliminary data.</text>
</comment>
<proteinExistence type="predicted"/>
<protein>
    <recommendedName>
        <fullName evidence="3">Mannan endo-1,4-beta-mannosidase</fullName>
    </recommendedName>
</protein>
<dbReference type="Gene3D" id="3.20.20.80">
    <property type="entry name" value="Glycosidases"/>
    <property type="match status" value="1"/>
</dbReference>
<name>A0A917I731_9HYPH</name>
<accession>A0A917I731</accession>
<organism evidence="1 2">
    <name type="scientific">Alsobacter metallidurans</name>
    <dbReference type="NCBI Taxonomy" id="340221"/>
    <lineage>
        <taxon>Bacteria</taxon>
        <taxon>Pseudomonadati</taxon>
        <taxon>Pseudomonadota</taxon>
        <taxon>Alphaproteobacteria</taxon>
        <taxon>Hyphomicrobiales</taxon>
        <taxon>Alsobacteraceae</taxon>
        <taxon>Alsobacter</taxon>
    </lineage>
</organism>
<sequence length="485" mass="54774">MDQVDLPLRRHSVFTPAPCALPWIQVAPGAPYFQTETGAAWHPIGGNEAISWAELDGLFRRRDLPAVDRYLGDLAQQGVTVLRLMLEYAQVRHRYFERPAGRFPPTMVQLWDDMFALCEKHGLRLLLTPVDTFWTWLHWCHHPYNRANGGPLADPSQMLLCVDTREFIKNRLAFATRRWGGSGALFAWDLWNEIHPAQGGDAAECFPEFIADLSHHVRRLELDLYGRSHPQTVSIFGPELEWRAHMPLKEPIFRHPDLDFATVHVYQQGTIDDPADTVAPALDMARHVRAHLAEIADGRPYCDSEHGPIHRFKDKKLNLPEAFDDEYFRHMQWAHLAAGGAGGGMRWPNRNPHRLTEGMRREQGKLARFLPEFDWLSFRREGIDVEVAADGAVHAMACGDDRQALVYLLRGDAVGPDGMLDRQAPALVVRVVVPGLADGEYRVTLWDPVAGEPRERLLAGSHEGALRACVPAFRTDLILAVRPAP</sequence>
<reference evidence="1" key="1">
    <citation type="journal article" date="2014" name="Int. J. Syst. Evol. Microbiol.">
        <title>Complete genome sequence of Corynebacterium casei LMG S-19264T (=DSM 44701T), isolated from a smear-ripened cheese.</title>
        <authorList>
            <consortium name="US DOE Joint Genome Institute (JGI-PGF)"/>
            <person name="Walter F."/>
            <person name="Albersmeier A."/>
            <person name="Kalinowski J."/>
            <person name="Ruckert C."/>
        </authorList>
    </citation>
    <scope>NUCLEOTIDE SEQUENCE</scope>
    <source>
        <strain evidence="1">CGMCC 1.12214</strain>
    </source>
</reference>
<dbReference type="Proteomes" id="UP000603912">
    <property type="component" value="Unassembled WGS sequence"/>
</dbReference>
<keyword evidence="2" id="KW-1185">Reference proteome</keyword>
<dbReference type="EMBL" id="BMES01000002">
    <property type="protein sequence ID" value="GGH21370.1"/>
    <property type="molecule type" value="Genomic_DNA"/>
</dbReference>
<reference evidence="1" key="2">
    <citation type="submission" date="2020-09" db="EMBL/GenBank/DDBJ databases">
        <authorList>
            <person name="Sun Q."/>
            <person name="Zhou Y."/>
        </authorList>
    </citation>
    <scope>NUCLEOTIDE SEQUENCE</scope>
    <source>
        <strain evidence="1">CGMCC 1.12214</strain>
    </source>
</reference>
<dbReference type="RefSeq" id="WP_188518147.1">
    <property type="nucleotide sequence ID" value="NZ_BMES01000002.1"/>
</dbReference>
<dbReference type="SUPFAM" id="SSF51445">
    <property type="entry name" value="(Trans)glycosidases"/>
    <property type="match status" value="1"/>
</dbReference>
<dbReference type="InterPro" id="IPR017853">
    <property type="entry name" value="GH"/>
</dbReference>
<evidence type="ECO:0000313" key="2">
    <source>
        <dbReference type="Proteomes" id="UP000603912"/>
    </source>
</evidence>
<dbReference type="AlphaFoldDB" id="A0A917I731"/>